<evidence type="ECO:0000259" key="8">
    <source>
        <dbReference type="PROSITE" id="PS51352"/>
    </source>
</evidence>
<dbReference type="InterPro" id="IPR036249">
    <property type="entry name" value="Thioredoxin-like_sf"/>
</dbReference>
<dbReference type="OrthoDB" id="19690at2759"/>
<feature type="chain" id="PRO_5024352150" description="Thioredoxin domain-containing protein" evidence="7">
    <location>
        <begin position="22"/>
        <end position="315"/>
    </location>
</feature>
<evidence type="ECO:0000313" key="9">
    <source>
        <dbReference type="EMBL" id="ONK74075.1"/>
    </source>
</evidence>
<dbReference type="OMA" id="MIHRNTH"/>
<dbReference type="EMBL" id="CM007383">
    <property type="protein sequence ID" value="ONK74075.1"/>
    <property type="molecule type" value="Genomic_DNA"/>
</dbReference>
<keyword evidence="10" id="KW-1185">Reference proteome</keyword>
<keyword evidence="4" id="KW-1133">Transmembrane helix</keyword>
<evidence type="ECO:0000256" key="6">
    <source>
        <dbReference type="ARBA" id="ARBA00023180"/>
    </source>
</evidence>
<dbReference type="CDD" id="cd02999">
    <property type="entry name" value="PDI_a_ERp44_like"/>
    <property type="match status" value="1"/>
</dbReference>
<dbReference type="Pfam" id="PF00085">
    <property type="entry name" value="Thioredoxin"/>
    <property type="match status" value="1"/>
</dbReference>
<evidence type="ECO:0000313" key="10">
    <source>
        <dbReference type="Proteomes" id="UP000243459"/>
    </source>
</evidence>
<gene>
    <name evidence="9" type="ORF">A4U43_C03F2520</name>
</gene>
<dbReference type="PANTHER" id="PTHR46854:SF1">
    <property type="entry name" value="5'-ADENYLYLSULFATE REDUCTASE-LIKE 4-RELATED"/>
    <property type="match status" value="1"/>
</dbReference>
<dbReference type="PROSITE" id="PS51352">
    <property type="entry name" value="THIOREDOXIN_2"/>
    <property type="match status" value="1"/>
</dbReference>
<dbReference type="InterPro" id="IPR044606">
    <property type="entry name" value="APRL4/6"/>
</dbReference>
<keyword evidence="2" id="KW-0812">Transmembrane</keyword>
<keyword evidence="6" id="KW-0325">Glycoprotein</keyword>
<keyword evidence="5" id="KW-0472">Membrane</keyword>
<protein>
    <recommendedName>
        <fullName evidence="8">Thioredoxin domain-containing protein</fullName>
    </recommendedName>
</protein>
<dbReference type="Gramene" id="ONK74075">
    <property type="protein sequence ID" value="ONK74075"/>
    <property type="gene ID" value="A4U43_C03F2520"/>
</dbReference>
<dbReference type="PANTHER" id="PTHR46854">
    <property type="entry name" value="5'-ADENYLYLSULFATE REDUCTASE-LIKE 4-RELATED"/>
    <property type="match status" value="1"/>
</dbReference>
<comment type="subcellular location">
    <subcellularLocation>
        <location evidence="1">Membrane</location>
        <topology evidence="1">Single-pass membrane protein</topology>
    </subcellularLocation>
</comment>
<evidence type="ECO:0000256" key="5">
    <source>
        <dbReference type="ARBA" id="ARBA00023136"/>
    </source>
</evidence>
<feature type="signal peptide" evidence="7">
    <location>
        <begin position="1"/>
        <end position="21"/>
    </location>
</feature>
<name>A0A5P1F6R8_ASPOF</name>
<reference evidence="10" key="1">
    <citation type="journal article" date="2017" name="Nat. Commun.">
        <title>The asparagus genome sheds light on the origin and evolution of a young Y chromosome.</title>
        <authorList>
            <person name="Harkess A."/>
            <person name="Zhou J."/>
            <person name="Xu C."/>
            <person name="Bowers J.E."/>
            <person name="Van der Hulst R."/>
            <person name="Ayyampalayam S."/>
            <person name="Mercati F."/>
            <person name="Riccardi P."/>
            <person name="McKain M.R."/>
            <person name="Kakrana A."/>
            <person name="Tang H."/>
            <person name="Ray J."/>
            <person name="Groenendijk J."/>
            <person name="Arikit S."/>
            <person name="Mathioni S.M."/>
            <person name="Nakano M."/>
            <person name="Shan H."/>
            <person name="Telgmann-Rauber A."/>
            <person name="Kanno A."/>
            <person name="Yue Z."/>
            <person name="Chen H."/>
            <person name="Li W."/>
            <person name="Chen Y."/>
            <person name="Xu X."/>
            <person name="Zhang Y."/>
            <person name="Luo S."/>
            <person name="Chen H."/>
            <person name="Gao J."/>
            <person name="Mao Z."/>
            <person name="Pires J.C."/>
            <person name="Luo M."/>
            <person name="Kudrna D."/>
            <person name="Wing R.A."/>
            <person name="Meyers B.C."/>
            <person name="Yi K."/>
            <person name="Kong H."/>
            <person name="Lavrijsen P."/>
            <person name="Sunseri F."/>
            <person name="Falavigna A."/>
            <person name="Ye Y."/>
            <person name="Leebens-Mack J.H."/>
            <person name="Chen G."/>
        </authorList>
    </citation>
    <scope>NUCLEOTIDE SEQUENCE [LARGE SCALE GENOMIC DNA]</scope>
    <source>
        <strain evidence="10">cv. DH0086</strain>
    </source>
</reference>
<evidence type="ECO:0000256" key="2">
    <source>
        <dbReference type="ARBA" id="ARBA00022692"/>
    </source>
</evidence>
<sequence length="315" mass="35056">MEARFLRGFALLVFFGRLALAVGVSADTARVSAVDSILPPPPRDSCSATESGSGGFEPVGVVEGDEAALQRALNLVYKNREQYVAVLFHASWCPFSKICRPNFNVMSSMFPTIRHFAFEESVVRPSILSRYGVHGFPTLFLLNSTMRVRYHGSRTISSLVAFYSDVTGTKPASVESSSMEKASNSLNLPEIRTTTDQENCPFSWARSPEKLLQQDTYLALASFFVLLRLLHLFIPKLNACVERAWRRQMQYASFLSFWDHFQANLHEARQGLNRLNPCKRSNLQEGAMNAKAWASKSLATVSIGEPSTSRAQSAI</sequence>
<evidence type="ECO:0000256" key="4">
    <source>
        <dbReference type="ARBA" id="ARBA00022989"/>
    </source>
</evidence>
<evidence type="ECO:0000256" key="1">
    <source>
        <dbReference type="ARBA" id="ARBA00004167"/>
    </source>
</evidence>
<evidence type="ECO:0000256" key="3">
    <source>
        <dbReference type="ARBA" id="ARBA00022729"/>
    </source>
</evidence>
<dbReference type="Gene3D" id="3.40.30.10">
    <property type="entry name" value="Glutaredoxin"/>
    <property type="match status" value="1"/>
</dbReference>
<evidence type="ECO:0000256" key="7">
    <source>
        <dbReference type="SAM" id="SignalP"/>
    </source>
</evidence>
<accession>A0A5P1F6R8</accession>
<organism evidence="9 10">
    <name type="scientific">Asparagus officinalis</name>
    <name type="common">Garden asparagus</name>
    <dbReference type="NCBI Taxonomy" id="4686"/>
    <lineage>
        <taxon>Eukaryota</taxon>
        <taxon>Viridiplantae</taxon>
        <taxon>Streptophyta</taxon>
        <taxon>Embryophyta</taxon>
        <taxon>Tracheophyta</taxon>
        <taxon>Spermatophyta</taxon>
        <taxon>Magnoliopsida</taxon>
        <taxon>Liliopsida</taxon>
        <taxon>Asparagales</taxon>
        <taxon>Asparagaceae</taxon>
        <taxon>Asparagoideae</taxon>
        <taxon>Asparagus</taxon>
    </lineage>
</organism>
<keyword evidence="3 7" id="KW-0732">Signal</keyword>
<dbReference type="AlphaFoldDB" id="A0A5P1F6R8"/>
<dbReference type="InterPro" id="IPR013766">
    <property type="entry name" value="Thioredoxin_domain"/>
</dbReference>
<proteinExistence type="predicted"/>
<dbReference type="SUPFAM" id="SSF52833">
    <property type="entry name" value="Thioredoxin-like"/>
    <property type="match status" value="1"/>
</dbReference>
<feature type="domain" description="Thioredoxin" evidence="8">
    <location>
        <begin position="20"/>
        <end position="168"/>
    </location>
</feature>
<dbReference type="GO" id="GO:0016020">
    <property type="term" value="C:membrane"/>
    <property type="evidence" value="ECO:0007669"/>
    <property type="project" value="UniProtKB-SubCell"/>
</dbReference>
<dbReference type="Proteomes" id="UP000243459">
    <property type="component" value="Chromosome 3"/>
</dbReference>